<dbReference type="Pfam" id="PF01757">
    <property type="entry name" value="Acyl_transf_3"/>
    <property type="match status" value="1"/>
</dbReference>
<proteinExistence type="predicted"/>
<feature type="transmembrane region" description="Helical" evidence="1">
    <location>
        <begin position="43"/>
        <end position="67"/>
    </location>
</feature>
<protein>
    <submittedName>
        <fullName evidence="4">Acyltransferase</fullName>
    </submittedName>
</protein>
<dbReference type="Pfam" id="PF19040">
    <property type="entry name" value="SGNH"/>
    <property type="match status" value="1"/>
</dbReference>
<feature type="transmembrane region" description="Helical" evidence="1">
    <location>
        <begin position="320"/>
        <end position="339"/>
    </location>
</feature>
<feature type="transmembrane region" description="Helical" evidence="1">
    <location>
        <begin position="12"/>
        <end position="37"/>
    </location>
</feature>
<accession>A0ABQ6F6R6</accession>
<feature type="domain" description="Acyltransferase 3" evidence="2">
    <location>
        <begin position="8"/>
        <end position="336"/>
    </location>
</feature>
<dbReference type="InterPro" id="IPR002656">
    <property type="entry name" value="Acyl_transf_3_dom"/>
</dbReference>
<feature type="transmembrane region" description="Helical" evidence="1">
    <location>
        <begin position="74"/>
        <end position="93"/>
    </location>
</feature>
<feature type="domain" description="SGNH" evidence="3">
    <location>
        <begin position="403"/>
        <end position="639"/>
    </location>
</feature>
<organism evidence="4 5">
    <name type="scientific">Zoogloea oryzae</name>
    <dbReference type="NCBI Taxonomy" id="310767"/>
    <lineage>
        <taxon>Bacteria</taxon>
        <taxon>Pseudomonadati</taxon>
        <taxon>Pseudomonadota</taxon>
        <taxon>Betaproteobacteria</taxon>
        <taxon>Rhodocyclales</taxon>
        <taxon>Zoogloeaceae</taxon>
        <taxon>Zoogloea</taxon>
    </lineage>
</organism>
<keyword evidence="4" id="KW-0808">Transferase</keyword>
<dbReference type="PANTHER" id="PTHR23028">
    <property type="entry name" value="ACETYLTRANSFERASE"/>
    <property type="match status" value="1"/>
</dbReference>
<dbReference type="EMBL" id="BSPX01000005">
    <property type="protein sequence ID" value="GLT21253.1"/>
    <property type="molecule type" value="Genomic_DNA"/>
</dbReference>
<sequence length="649" mass="70972">MGLKYRGEIDGLRAVAVLPVILFHAGFGLFGGGYVGVDVFFVISGYLITTILLSELQAGTFTLVGFYERRARRILPALFVVMLATLPFAWLWLAPGEMQKFCNSLIGVSLFTSNVLFWRESGYFDSSAELKPLLHTWSLAVEEQYYVFFPLLLMAAWRLGRRRIAMLLAVLLAASLVVAEWGLRRDPTAAYYLLPTRGWELLIGALAAVVLSARAGEGGALVPPRAWMGQVASLAGLVAIAASVFLFDRTTPFPGAYALLPTVGTALVILFATPQTGVGAILGSRFFVGVGMLSYSAYLWHQPLLAFARVRAIGAPSHGLMAALAVASVGLAYLSWRFVERPFRQRRTIPRRAVFVLSGVFLLFFIAVGQGGRMTGGYEAARLDERQIALRKTAEPSPLRDACHTLDSPDFTPPSRSCMYFSGRTTWAVFGDSHAVELAYALAEGLRDHGQSLRHLSFSGCGPVLGLGDLDTPCRRWSDAALAYLLSLRGVDTVVVAYRMNLYLFGEHEGVYPALPDTVGETTRQRVWRSYVDLVTRLHAAGKRVVVVEQAPELRKGIGDLILLERGERIVGVAERWWMRRQRFVRDHLADLPSGVILVDPADVLCDGKVCLAASGGKADYFDDDHLSVHGARKVAGQIFKLAAPSGPS</sequence>
<dbReference type="InterPro" id="IPR050879">
    <property type="entry name" value="Acyltransferase_3"/>
</dbReference>
<feature type="transmembrane region" description="Helical" evidence="1">
    <location>
        <begin position="164"/>
        <end position="183"/>
    </location>
</feature>
<evidence type="ECO:0000313" key="5">
    <source>
        <dbReference type="Proteomes" id="UP001157167"/>
    </source>
</evidence>
<dbReference type="Proteomes" id="UP001157167">
    <property type="component" value="Unassembled WGS sequence"/>
</dbReference>
<dbReference type="RefSeq" id="WP_284186715.1">
    <property type="nucleotide sequence ID" value="NZ_BSPX01000005.1"/>
</dbReference>
<dbReference type="SUPFAM" id="SSF52266">
    <property type="entry name" value="SGNH hydrolase"/>
    <property type="match status" value="1"/>
</dbReference>
<evidence type="ECO:0000313" key="4">
    <source>
        <dbReference type="EMBL" id="GLT21253.1"/>
    </source>
</evidence>
<keyword evidence="1" id="KW-0472">Membrane</keyword>
<evidence type="ECO:0000259" key="3">
    <source>
        <dbReference type="Pfam" id="PF19040"/>
    </source>
</evidence>
<feature type="transmembrane region" description="Helical" evidence="1">
    <location>
        <begin position="189"/>
        <end position="213"/>
    </location>
</feature>
<feature type="transmembrane region" description="Helical" evidence="1">
    <location>
        <begin position="279"/>
        <end position="300"/>
    </location>
</feature>
<keyword evidence="5" id="KW-1185">Reference proteome</keyword>
<keyword evidence="1" id="KW-0812">Transmembrane</keyword>
<dbReference type="GO" id="GO:0016746">
    <property type="term" value="F:acyltransferase activity"/>
    <property type="evidence" value="ECO:0007669"/>
    <property type="project" value="UniProtKB-KW"/>
</dbReference>
<keyword evidence="1" id="KW-1133">Transmembrane helix</keyword>
<comment type="caution">
    <text evidence="4">The sequence shown here is derived from an EMBL/GenBank/DDBJ whole genome shotgun (WGS) entry which is preliminary data.</text>
</comment>
<feature type="transmembrane region" description="Helical" evidence="1">
    <location>
        <begin position="253"/>
        <end position="272"/>
    </location>
</feature>
<reference evidence="5" key="1">
    <citation type="journal article" date="2019" name="Int. J. Syst. Evol. Microbiol.">
        <title>The Global Catalogue of Microorganisms (GCM) 10K type strain sequencing project: providing services to taxonomists for standard genome sequencing and annotation.</title>
        <authorList>
            <consortium name="The Broad Institute Genomics Platform"/>
            <consortium name="The Broad Institute Genome Sequencing Center for Infectious Disease"/>
            <person name="Wu L."/>
            <person name="Ma J."/>
        </authorList>
    </citation>
    <scope>NUCLEOTIDE SEQUENCE [LARGE SCALE GENOMIC DNA]</scope>
    <source>
        <strain evidence="5">NBRC 102407</strain>
    </source>
</reference>
<name>A0ABQ6F6R6_9RHOO</name>
<gene>
    <name evidence="4" type="ORF">GCM10007933_07050</name>
</gene>
<evidence type="ECO:0000259" key="2">
    <source>
        <dbReference type="Pfam" id="PF01757"/>
    </source>
</evidence>
<keyword evidence="4" id="KW-0012">Acyltransferase</keyword>
<evidence type="ECO:0000256" key="1">
    <source>
        <dbReference type="SAM" id="Phobius"/>
    </source>
</evidence>
<feature type="transmembrane region" description="Helical" evidence="1">
    <location>
        <begin position="351"/>
        <end position="369"/>
    </location>
</feature>
<dbReference type="InterPro" id="IPR043968">
    <property type="entry name" value="SGNH"/>
</dbReference>
<dbReference type="PANTHER" id="PTHR23028:SF53">
    <property type="entry name" value="ACYL_TRANSF_3 DOMAIN-CONTAINING PROTEIN"/>
    <property type="match status" value="1"/>
</dbReference>
<feature type="transmembrane region" description="Helical" evidence="1">
    <location>
        <begin position="225"/>
        <end position="247"/>
    </location>
</feature>